<protein>
    <submittedName>
        <fullName evidence="3">Ankyrin repeat domain-containing protein 53</fullName>
    </submittedName>
</protein>
<reference evidence="3" key="1">
    <citation type="submission" date="2025-08" db="UniProtKB">
        <authorList>
            <consortium name="Ensembl"/>
        </authorList>
    </citation>
    <scope>IDENTIFICATION</scope>
</reference>
<feature type="repeat" description="ANK" evidence="1">
    <location>
        <begin position="115"/>
        <end position="147"/>
    </location>
</feature>
<dbReference type="GO" id="GO:0007080">
    <property type="term" value="P:mitotic metaphase chromosome alignment"/>
    <property type="evidence" value="ECO:0007669"/>
    <property type="project" value="TreeGrafter"/>
</dbReference>
<dbReference type="PROSITE" id="PS50088">
    <property type="entry name" value="ANK_REPEAT"/>
    <property type="match status" value="2"/>
</dbReference>
<dbReference type="GO" id="GO:0031116">
    <property type="term" value="P:positive regulation of microtubule polymerization"/>
    <property type="evidence" value="ECO:0007669"/>
    <property type="project" value="TreeGrafter"/>
</dbReference>
<evidence type="ECO:0000256" key="1">
    <source>
        <dbReference type="PROSITE-ProRule" id="PRU00023"/>
    </source>
</evidence>
<feature type="compositionally biased region" description="Basic residues" evidence="2">
    <location>
        <begin position="1"/>
        <end position="21"/>
    </location>
</feature>
<dbReference type="InterPro" id="IPR002110">
    <property type="entry name" value="Ankyrin_rpt"/>
</dbReference>
<dbReference type="STRING" id="8078.ENSFHEP00000018416"/>
<dbReference type="Pfam" id="PF12796">
    <property type="entry name" value="Ank_2"/>
    <property type="match status" value="1"/>
</dbReference>
<dbReference type="PROSITE" id="PS50297">
    <property type="entry name" value="ANK_REP_REGION"/>
    <property type="match status" value="2"/>
</dbReference>
<sequence length="391" mass="43522">MERTNKGRKRSRGRSKSRKVSAKAPPGGPALPDVGAASSETPEEGLAALHAACLYGELATVQVLLESSPSWINSSDSEGRRPLHMVLSSQSSSNSYACLRYLLEHGANVNTTTDSGQTPLHFAVSNGLFDCSETLVMAGADILAQDSLGLTPLDMAYIWCHRKIARYLKHSVWHAEKKKEMEEIKLTQVLYRDLINMVKQNNLEKKTLIDEKMKEWAKAKGLPLLKEYSPRALVSKYHNQCVLPEQTSCKPEPTKGPPQAPQKNEGISTTAQLAASSSSPWTVFVGLQPEKLPIEPDLRKSVIVWKDSSSQRLQYVTKWDRVPNPAPKVPLEVVERVLFPRAFPSRIATPRGFEPQNVEELQHRGIPQGRSTSPWTEVAMHLAEFLEQGHY</sequence>
<evidence type="ECO:0000256" key="2">
    <source>
        <dbReference type="SAM" id="MobiDB-lite"/>
    </source>
</evidence>
<dbReference type="InterPro" id="IPR036770">
    <property type="entry name" value="Ankyrin_rpt-contain_sf"/>
</dbReference>
<keyword evidence="1" id="KW-0040">ANK repeat</keyword>
<dbReference type="InterPro" id="IPR042335">
    <property type="entry name" value="ANKRD53"/>
</dbReference>
<dbReference type="GeneTree" id="ENSGT00390000005650"/>
<feature type="repeat" description="ANK" evidence="1">
    <location>
        <begin position="78"/>
        <end position="114"/>
    </location>
</feature>
<dbReference type="Gene3D" id="1.25.40.20">
    <property type="entry name" value="Ankyrin repeat-containing domain"/>
    <property type="match status" value="1"/>
</dbReference>
<feature type="region of interest" description="Disordered" evidence="2">
    <location>
        <begin position="1"/>
        <end position="39"/>
    </location>
</feature>
<organism evidence="3 4">
    <name type="scientific">Fundulus heteroclitus</name>
    <name type="common">Killifish</name>
    <name type="synonym">Mummichog</name>
    <dbReference type="NCBI Taxonomy" id="8078"/>
    <lineage>
        <taxon>Eukaryota</taxon>
        <taxon>Metazoa</taxon>
        <taxon>Chordata</taxon>
        <taxon>Craniata</taxon>
        <taxon>Vertebrata</taxon>
        <taxon>Euteleostomi</taxon>
        <taxon>Actinopterygii</taxon>
        <taxon>Neopterygii</taxon>
        <taxon>Teleostei</taxon>
        <taxon>Neoteleostei</taxon>
        <taxon>Acanthomorphata</taxon>
        <taxon>Ovalentaria</taxon>
        <taxon>Atherinomorphae</taxon>
        <taxon>Cyprinodontiformes</taxon>
        <taxon>Fundulidae</taxon>
        <taxon>Fundulus</taxon>
    </lineage>
</organism>
<dbReference type="SMART" id="SM00248">
    <property type="entry name" value="ANK"/>
    <property type="match status" value="4"/>
</dbReference>
<name>A0A3Q2PXA7_FUNHE</name>
<dbReference type="PANTHER" id="PTHR24160">
    <property type="entry name" value="ANKYRIN REPEAT DOMAIN-CONTAINING PROTEIN 53"/>
    <property type="match status" value="1"/>
</dbReference>
<keyword evidence="4" id="KW-1185">Reference proteome</keyword>
<proteinExistence type="predicted"/>
<dbReference type="GeneID" id="105919188"/>
<dbReference type="Ensembl" id="ENSFHET00000034373.1">
    <property type="protein sequence ID" value="ENSFHEP00000018416.1"/>
    <property type="gene ID" value="ENSFHEG00000020281.1"/>
</dbReference>
<dbReference type="GO" id="GO:1902412">
    <property type="term" value="P:regulation of mitotic cytokinesis"/>
    <property type="evidence" value="ECO:0007669"/>
    <property type="project" value="InterPro"/>
</dbReference>
<dbReference type="PANTHER" id="PTHR24160:SF1">
    <property type="entry name" value="ANKYRIN REPEAT DOMAIN-CONTAINING PROTEIN 53"/>
    <property type="match status" value="1"/>
</dbReference>
<dbReference type="SUPFAM" id="SSF48403">
    <property type="entry name" value="Ankyrin repeat"/>
    <property type="match status" value="1"/>
</dbReference>
<dbReference type="CTD" id="79998"/>
<dbReference type="AlphaFoldDB" id="A0A3Q2PXA7"/>
<evidence type="ECO:0000313" key="4">
    <source>
        <dbReference type="Proteomes" id="UP000265000"/>
    </source>
</evidence>
<feature type="region of interest" description="Disordered" evidence="2">
    <location>
        <begin position="247"/>
        <end position="268"/>
    </location>
</feature>
<dbReference type="GO" id="GO:0000922">
    <property type="term" value="C:spindle pole"/>
    <property type="evidence" value="ECO:0007669"/>
    <property type="project" value="TreeGrafter"/>
</dbReference>
<reference evidence="3" key="2">
    <citation type="submission" date="2025-09" db="UniProtKB">
        <authorList>
            <consortium name="Ensembl"/>
        </authorList>
    </citation>
    <scope>IDENTIFICATION</scope>
</reference>
<dbReference type="OrthoDB" id="10254927at2759"/>
<accession>A0A3Q2PXA7</accession>
<dbReference type="Proteomes" id="UP000265000">
    <property type="component" value="Unplaced"/>
</dbReference>
<dbReference type="GO" id="GO:0060236">
    <property type="term" value="P:regulation of mitotic spindle organization"/>
    <property type="evidence" value="ECO:0007669"/>
    <property type="project" value="TreeGrafter"/>
</dbReference>
<evidence type="ECO:0000313" key="3">
    <source>
        <dbReference type="Ensembl" id="ENSFHEP00000018416.1"/>
    </source>
</evidence>